<proteinExistence type="predicted"/>
<reference evidence="1 2" key="1">
    <citation type="submission" date="2019-06" db="EMBL/GenBank/DDBJ databases">
        <title>Draft genomes of female and male turbot (Scophthalmus maximus).</title>
        <authorList>
            <person name="Xu H."/>
            <person name="Xu X.-W."/>
            <person name="Shao C."/>
            <person name="Chen S."/>
        </authorList>
    </citation>
    <scope>NUCLEOTIDE SEQUENCE [LARGE SCALE GENOMIC DNA]</scope>
    <source>
        <strain evidence="1">Ysfricsl-2016a</strain>
        <tissue evidence="1">Blood</tissue>
    </source>
</reference>
<evidence type="ECO:0000313" key="1">
    <source>
        <dbReference type="EMBL" id="KAF0033288.1"/>
    </source>
</evidence>
<sequence length="137" mass="14941">MVTRYRSPAGQSVSSVTHDTIDLWRMLPDYRAPLSSQLRFHHGGRRRVFANIQINSGSALRQASSGGGAADIGAKHTCGEAQILNCRLPEQPRTNPTNSISWRVTGMRGCLRLRRPACSRGSELPACLRDGGVAVEK</sequence>
<evidence type="ECO:0000313" key="2">
    <source>
        <dbReference type="Proteomes" id="UP000438429"/>
    </source>
</evidence>
<dbReference type="Proteomes" id="UP000438429">
    <property type="component" value="Unassembled WGS sequence"/>
</dbReference>
<name>A0A6A4SMA9_SCOMX</name>
<gene>
    <name evidence="1" type="ORF">F2P81_015578</name>
</gene>
<organism evidence="1 2">
    <name type="scientific">Scophthalmus maximus</name>
    <name type="common">Turbot</name>
    <name type="synonym">Psetta maxima</name>
    <dbReference type="NCBI Taxonomy" id="52904"/>
    <lineage>
        <taxon>Eukaryota</taxon>
        <taxon>Metazoa</taxon>
        <taxon>Chordata</taxon>
        <taxon>Craniata</taxon>
        <taxon>Vertebrata</taxon>
        <taxon>Euteleostomi</taxon>
        <taxon>Actinopterygii</taxon>
        <taxon>Neopterygii</taxon>
        <taxon>Teleostei</taxon>
        <taxon>Neoteleostei</taxon>
        <taxon>Acanthomorphata</taxon>
        <taxon>Carangaria</taxon>
        <taxon>Pleuronectiformes</taxon>
        <taxon>Pleuronectoidei</taxon>
        <taxon>Scophthalmidae</taxon>
        <taxon>Scophthalmus</taxon>
    </lineage>
</organism>
<dbReference type="AlphaFoldDB" id="A0A6A4SMA9"/>
<comment type="caution">
    <text evidence="1">The sequence shown here is derived from an EMBL/GenBank/DDBJ whole genome shotgun (WGS) entry which is preliminary data.</text>
</comment>
<protein>
    <submittedName>
        <fullName evidence="1">Uncharacterized protein</fullName>
    </submittedName>
</protein>
<accession>A0A6A4SMA9</accession>
<dbReference type="EMBL" id="VEVO01000013">
    <property type="protein sequence ID" value="KAF0033288.1"/>
    <property type="molecule type" value="Genomic_DNA"/>
</dbReference>